<protein>
    <submittedName>
        <fullName evidence="2">Uncharacterized protein</fullName>
    </submittedName>
</protein>
<keyword evidence="1" id="KW-0472">Membrane</keyword>
<feature type="non-terminal residue" evidence="2">
    <location>
        <position position="1"/>
    </location>
</feature>
<name>U9TD49_RHIID</name>
<keyword evidence="1" id="KW-1133">Transmembrane helix</keyword>
<evidence type="ECO:0000256" key="1">
    <source>
        <dbReference type="SAM" id="Phobius"/>
    </source>
</evidence>
<evidence type="ECO:0000313" key="2">
    <source>
        <dbReference type="EMBL" id="ESA06074.1"/>
    </source>
</evidence>
<organism evidence="2">
    <name type="scientific">Rhizophagus irregularis (strain DAOM 181602 / DAOM 197198 / MUCL 43194)</name>
    <name type="common">Arbuscular mycorrhizal fungus</name>
    <name type="synonym">Glomus intraradices</name>
    <dbReference type="NCBI Taxonomy" id="747089"/>
    <lineage>
        <taxon>Eukaryota</taxon>
        <taxon>Fungi</taxon>
        <taxon>Fungi incertae sedis</taxon>
        <taxon>Mucoromycota</taxon>
        <taxon>Glomeromycotina</taxon>
        <taxon>Glomeromycetes</taxon>
        <taxon>Glomerales</taxon>
        <taxon>Glomeraceae</taxon>
        <taxon>Rhizophagus</taxon>
    </lineage>
</organism>
<keyword evidence="1" id="KW-0812">Transmembrane</keyword>
<dbReference type="EMBL" id="KI292112">
    <property type="protein sequence ID" value="ESA06074.1"/>
    <property type="molecule type" value="Genomic_DNA"/>
</dbReference>
<proteinExistence type="predicted"/>
<reference evidence="2" key="1">
    <citation type="submission" date="2013-07" db="EMBL/GenBank/DDBJ databases">
        <title>The genome of an arbuscular mycorrhizal fungus provides insights into the evolution of the oldest plant symbiosis.</title>
        <authorList>
            <consortium name="DOE Joint Genome Institute"/>
            <person name="Tisserant E."/>
            <person name="Malbreil M."/>
            <person name="Kuo A."/>
            <person name="Kohler A."/>
            <person name="Symeonidi A."/>
            <person name="Balestrini R."/>
            <person name="Charron P."/>
            <person name="Duensing N."/>
            <person name="Frei-dit-Frey N."/>
            <person name="Gianinazzi-Pearson V."/>
            <person name="Gilbert B."/>
            <person name="Handa Y."/>
            <person name="Hijri M."/>
            <person name="Kaul R."/>
            <person name="Kawaguchi M."/>
            <person name="Krajinski F."/>
            <person name="Lammers P."/>
            <person name="Lapierre D."/>
            <person name="Masclaux F.G."/>
            <person name="Murat C."/>
            <person name="Morin E."/>
            <person name="Ndikumana S."/>
            <person name="Pagni M."/>
            <person name="Petitpierre D."/>
            <person name="Requena N."/>
            <person name="Rosikiewicz P."/>
            <person name="Riley R."/>
            <person name="Saito K."/>
            <person name="San Clemente H."/>
            <person name="Shapiro H."/>
            <person name="van Tuinen D."/>
            <person name="Becard G."/>
            <person name="Bonfante P."/>
            <person name="Paszkowski U."/>
            <person name="Shachar-Hill Y."/>
            <person name="Young J.P."/>
            <person name="Sanders I.R."/>
            <person name="Henrissat B."/>
            <person name="Rensing S.A."/>
            <person name="Grigoriev I.V."/>
            <person name="Corradi N."/>
            <person name="Roux C."/>
            <person name="Martin F."/>
        </authorList>
    </citation>
    <scope>NUCLEOTIDE SEQUENCE</scope>
    <source>
        <strain evidence="2">DAOM 197198</strain>
    </source>
</reference>
<accession>U9TD49</accession>
<dbReference type="AlphaFoldDB" id="U9TD49"/>
<gene>
    <name evidence="2" type="ORF">GLOINDRAFT_224208</name>
</gene>
<dbReference type="HOGENOM" id="CLU_1237626_0_0_1"/>
<feature type="transmembrane region" description="Helical" evidence="1">
    <location>
        <begin position="116"/>
        <end position="139"/>
    </location>
</feature>
<feature type="transmembrane region" description="Helical" evidence="1">
    <location>
        <begin position="20"/>
        <end position="39"/>
    </location>
</feature>
<sequence length="224" mass="25400">SSILRILSNLSPIFNRKSKLLLSSPTTFTLIFFLVRSGIKHRVLFLMMSFKIVSDSSSRVTFFASFMSEESVDHKNDNLSFILIFSSSSSILRIISNLSSIFNRKSELLPSSPATFALIFFLVVGLGIKYKVLFLMMSFKIRSDSSPRVTFFASFMSEESVDHKNDNLSFIIIFSSSSSILRIISNLSSIFNRKSELLPSSPVTFTLIFFPVDILRVVRKKKKI</sequence>